<dbReference type="GeneID" id="19460967"/>
<evidence type="ECO:0000256" key="4">
    <source>
        <dbReference type="ARBA" id="ARBA00022833"/>
    </source>
</evidence>
<feature type="domain" description="C2H2-type" evidence="7">
    <location>
        <begin position="261"/>
        <end position="288"/>
    </location>
</feature>
<evidence type="ECO:0000256" key="1">
    <source>
        <dbReference type="ARBA" id="ARBA00022723"/>
    </source>
</evidence>
<sequence length="348" mass="38043">MSPKDRSQTKGFSPQEVSTMNEYCQKLAGTNNGNERTFTKFSCTCAPSVLLIGAIQDHITQLESQLRSLRSEHCTATVPPALAFSHQSLASPNAVEPLDGVVFDPALKNCAETDQQLFDQFTNGNAFADDDSSLSGDADAFHVVDKTSMQPAQTHRSQLIADVSGDSMQVSGFYNEGLNSSWDQTPFDFEQVLSDANFTAGNMNLPSSSAKNHVSLCDFGTGTEIFPSDGSTMGLANVDIGSISAITGPGQLQTNPVATRHSCPHCSRSFSRASDQRRHSKKHQPTAQRFSCIFPGCGKVFLRSDHLRQHRMIHNPNGQRFPCTFEGCGKDFLRSDNLRKHQNSQGHY</sequence>
<dbReference type="PANTHER" id="PTHR14003">
    <property type="entry name" value="TRANSCRIPTIONAL REPRESSOR PROTEIN YY"/>
    <property type="match status" value="1"/>
</dbReference>
<dbReference type="Pfam" id="PF00096">
    <property type="entry name" value="zf-C2H2"/>
    <property type="match status" value="2"/>
</dbReference>
<evidence type="ECO:0000313" key="8">
    <source>
        <dbReference type="EMBL" id="EPE25997.1"/>
    </source>
</evidence>
<dbReference type="KEGG" id="glz:GLAREA_01909"/>
<accession>S3CHP3</accession>
<keyword evidence="1" id="KW-0479">Metal-binding</keyword>
<dbReference type="AlphaFoldDB" id="S3CHP3"/>
<dbReference type="eggNOG" id="KOG1721">
    <property type="taxonomic scope" value="Eukaryota"/>
</dbReference>
<dbReference type="InterPro" id="IPR013087">
    <property type="entry name" value="Znf_C2H2_type"/>
</dbReference>
<keyword evidence="2" id="KW-0677">Repeat</keyword>
<dbReference type="HOGENOM" id="CLU_797061_0_0_1"/>
<dbReference type="Gene3D" id="3.30.160.60">
    <property type="entry name" value="Classic Zinc Finger"/>
    <property type="match status" value="2"/>
</dbReference>
<feature type="domain" description="C2H2-type" evidence="7">
    <location>
        <begin position="290"/>
        <end position="319"/>
    </location>
</feature>
<dbReference type="GO" id="GO:0000978">
    <property type="term" value="F:RNA polymerase II cis-regulatory region sequence-specific DNA binding"/>
    <property type="evidence" value="ECO:0007669"/>
    <property type="project" value="TreeGrafter"/>
</dbReference>
<dbReference type="InterPro" id="IPR036236">
    <property type="entry name" value="Znf_C2H2_sf"/>
</dbReference>
<keyword evidence="3 6" id="KW-0863">Zinc-finger</keyword>
<proteinExistence type="predicted"/>
<dbReference type="SUPFAM" id="SSF57667">
    <property type="entry name" value="beta-beta-alpha zinc fingers"/>
    <property type="match status" value="1"/>
</dbReference>
<evidence type="ECO:0000313" key="9">
    <source>
        <dbReference type="Proteomes" id="UP000016922"/>
    </source>
</evidence>
<dbReference type="PROSITE" id="PS50157">
    <property type="entry name" value="ZINC_FINGER_C2H2_2"/>
    <property type="match status" value="3"/>
</dbReference>
<dbReference type="PROSITE" id="PS00028">
    <property type="entry name" value="ZINC_FINGER_C2H2_1"/>
    <property type="match status" value="3"/>
</dbReference>
<evidence type="ECO:0000256" key="2">
    <source>
        <dbReference type="ARBA" id="ARBA00022737"/>
    </source>
</evidence>
<reference evidence="8 9" key="1">
    <citation type="journal article" date="2013" name="BMC Genomics">
        <title>Genomics-driven discovery of the pneumocandin biosynthetic gene cluster in the fungus Glarea lozoyensis.</title>
        <authorList>
            <person name="Chen L."/>
            <person name="Yue Q."/>
            <person name="Zhang X."/>
            <person name="Xiang M."/>
            <person name="Wang C."/>
            <person name="Li S."/>
            <person name="Che Y."/>
            <person name="Ortiz-Lopez F.J."/>
            <person name="Bills G.F."/>
            <person name="Liu X."/>
            <person name="An Z."/>
        </authorList>
    </citation>
    <scope>NUCLEOTIDE SEQUENCE [LARGE SCALE GENOMIC DNA]</scope>
    <source>
        <strain evidence="9">ATCC 20868 / MF5171</strain>
    </source>
</reference>
<evidence type="ECO:0000256" key="3">
    <source>
        <dbReference type="ARBA" id="ARBA00022771"/>
    </source>
</evidence>
<dbReference type="GO" id="GO:0005667">
    <property type="term" value="C:transcription regulator complex"/>
    <property type="evidence" value="ECO:0007669"/>
    <property type="project" value="TreeGrafter"/>
</dbReference>
<feature type="domain" description="C2H2-type" evidence="7">
    <location>
        <begin position="321"/>
        <end position="348"/>
    </location>
</feature>
<evidence type="ECO:0000259" key="7">
    <source>
        <dbReference type="PROSITE" id="PS50157"/>
    </source>
</evidence>
<evidence type="ECO:0000256" key="6">
    <source>
        <dbReference type="PROSITE-ProRule" id="PRU00042"/>
    </source>
</evidence>
<keyword evidence="4" id="KW-0862">Zinc</keyword>
<dbReference type="PANTHER" id="PTHR14003:SF19">
    <property type="entry name" value="YY2 TRANSCRIPTION FACTOR"/>
    <property type="match status" value="1"/>
</dbReference>
<gene>
    <name evidence="8" type="ORF">GLAREA_01909</name>
</gene>
<protein>
    <recommendedName>
        <fullName evidence="5">C2H2 type master regulator of conidiophore development brlA</fullName>
    </recommendedName>
</protein>
<evidence type="ECO:0000256" key="5">
    <source>
        <dbReference type="ARBA" id="ARBA00044085"/>
    </source>
</evidence>
<dbReference type="RefSeq" id="XP_008087316.1">
    <property type="nucleotide sequence ID" value="XM_008089125.1"/>
</dbReference>
<dbReference type="Proteomes" id="UP000016922">
    <property type="component" value="Unassembled WGS sequence"/>
</dbReference>
<dbReference type="SMART" id="SM00355">
    <property type="entry name" value="ZnF_C2H2"/>
    <property type="match status" value="3"/>
</dbReference>
<dbReference type="EMBL" id="KE145371">
    <property type="protein sequence ID" value="EPE25997.1"/>
    <property type="molecule type" value="Genomic_DNA"/>
</dbReference>
<dbReference type="GO" id="GO:0000785">
    <property type="term" value="C:chromatin"/>
    <property type="evidence" value="ECO:0007669"/>
    <property type="project" value="TreeGrafter"/>
</dbReference>
<dbReference type="GO" id="GO:0008270">
    <property type="term" value="F:zinc ion binding"/>
    <property type="evidence" value="ECO:0007669"/>
    <property type="project" value="UniProtKB-KW"/>
</dbReference>
<dbReference type="GO" id="GO:0000981">
    <property type="term" value="F:DNA-binding transcription factor activity, RNA polymerase II-specific"/>
    <property type="evidence" value="ECO:0007669"/>
    <property type="project" value="TreeGrafter"/>
</dbReference>
<organism evidence="8 9">
    <name type="scientific">Glarea lozoyensis (strain ATCC 20868 / MF5171)</name>
    <dbReference type="NCBI Taxonomy" id="1116229"/>
    <lineage>
        <taxon>Eukaryota</taxon>
        <taxon>Fungi</taxon>
        <taxon>Dikarya</taxon>
        <taxon>Ascomycota</taxon>
        <taxon>Pezizomycotina</taxon>
        <taxon>Leotiomycetes</taxon>
        <taxon>Helotiales</taxon>
        <taxon>Helotiaceae</taxon>
        <taxon>Glarea</taxon>
    </lineage>
</organism>
<keyword evidence="9" id="KW-1185">Reference proteome</keyword>
<dbReference type="OrthoDB" id="3533395at2759"/>
<name>S3CHP3_GLAL2</name>